<dbReference type="InterPro" id="IPR058512">
    <property type="entry name" value="DUF8199"/>
</dbReference>
<evidence type="ECO:0008006" key="4">
    <source>
        <dbReference type="Google" id="ProtNLM"/>
    </source>
</evidence>
<proteinExistence type="predicted"/>
<dbReference type="KEGG" id="lul:LPB138_11510"/>
<feature type="signal peptide" evidence="1">
    <location>
        <begin position="1"/>
        <end position="25"/>
    </location>
</feature>
<feature type="chain" id="PRO_5009110944" description="Secreted protein" evidence="1">
    <location>
        <begin position="26"/>
        <end position="138"/>
    </location>
</feature>
<accession>A0A1D8P9L3</accession>
<evidence type="ECO:0000313" key="2">
    <source>
        <dbReference type="EMBL" id="AOW21269.1"/>
    </source>
</evidence>
<dbReference type="Pfam" id="PF26622">
    <property type="entry name" value="DUF8199"/>
    <property type="match status" value="1"/>
</dbReference>
<dbReference type="NCBIfam" id="NF047658">
    <property type="entry name" value="HYC_CC_PP"/>
    <property type="match status" value="1"/>
</dbReference>
<keyword evidence="3" id="KW-1185">Reference proteome</keyword>
<evidence type="ECO:0000256" key="1">
    <source>
        <dbReference type="SAM" id="SignalP"/>
    </source>
</evidence>
<dbReference type="EMBL" id="CP017478">
    <property type="protein sequence ID" value="AOW21269.1"/>
    <property type="molecule type" value="Genomic_DNA"/>
</dbReference>
<dbReference type="STRING" id="1850246.LPB138_11510"/>
<dbReference type="InterPro" id="IPR058060">
    <property type="entry name" value="HYC_CC_PP"/>
</dbReference>
<organism evidence="2 3">
    <name type="scientific">Urechidicola croceus</name>
    <dbReference type="NCBI Taxonomy" id="1850246"/>
    <lineage>
        <taxon>Bacteria</taxon>
        <taxon>Pseudomonadati</taxon>
        <taxon>Bacteroidota</taxon>
        <taxon>Flavobacteriia</taxon>
        <taxon>Flavobacteriales</taxon>
        <taxon>Flavobacteriaceae</taxon>
        <taxon>Urechidicola</taxon>
    </lineage>
</organism>
<evidence type="ECO:0000313" key="3">
    <source>
        <dbReference type="Proteomes" id="UP000176050"/>
    </source>
</evidence>
<gene>
    <name evidence="2" type="ORF">LPB138_11510</name>
</gene>
<protein>
    <recommendedName>
        <fullName evidence="4">Secreted protein</fullName>
    </recommendedName>
</protein>
<reference evidence="2 3" key="1">
    <citation type="submission" date="2016-10" db="EMBL/GenBank/DDBJ databases">
        <title>Lutibacter sp. LPB0138, isolated from marine gastropod.</title>
        <authorList>
            <person name="Kim E."/>
            <person name="Yi H."/>
        </authorList>
    </citation>
    <scope>NUCLEOTIDE SEQUENCE [LARGE SCALE GENOMIC DNA]</scope>
    <source>
        <strain evidence="2 3">LPB0138</strain>
    </source>
</reference>
<dbReference type="AlphaFoldDB" id="A0A1D8P9L3"/>
<dbReference type="RefSeq" id="WP_008616438.1">
    <property type="nucleotide sequence ID" value="NZ_CP017478.1"/>
</dbReference>
<dbReference type="OrthoDB" id="1493875at2"/>
<dbReference type="Proteomes" id="UP000176050">
    <property type="component" value="Chromosome"/>
</dbReference>
<sequence length="138" mass="15736">MKKVFHKISSVCLALIVLLSTVSFTIDSHYCGDTLVDSSLFGHVETCGMDKQLSKNDCQSEVQDDSCCSDKQLVVEGQDDLKMSFNTLNFEQQVFVVSFVHSYINLFETLDSHIVPFRDYAVPFLIRDIQKLHETYLI</sequence>
<keyword evidence="1" id="KW-0732">Signal</keyword>
<name>A0A1D8P9L3_9FLAO</name>